<feature type="signal peptide" evidence="2">
    <location>
        <begin position="1"/>
        <end position="21"/>
    </location>
</feature>
<accession>A0A4D7QLR4</accession>
<dbReference type="KEGG" id="paqt:E8L99_12895"/>
<dbReference type="Proteomes" id="UP000298588">
    <property type="component" value="Chromosome"/>
</dbReference>
<sequence>MFFLLKAAFWLGLVFFLLPPAGPLPHASQRPQTAAAHSAPTDASSIAAEAASRVIQYCRDNAQTCATGAAMATEASAAVQRQLSHAPQPAAAPPAAPAARAHDTLTPADLQVPFGGIMPATGSAPRTAPLPPRRPA</sequence>
<dbReference type="OrthoDB" id="8480879at2"/>
<dbReference type="RefSeq" id="WP_137099920.1">
    <property type="nucleotide sequence ID" value="NZ_CP039865.1"/>
</dbReference>
<feature type="region of interest" description="Disordered" evidence="1">
    <location>
        <begin position="76"/>
        <end position="107"/>
    </location>
</feature>
<feature type="chain" id="PRO_5020834244" description="DUF5330 domain-containing protein" evidence="2">
    <location>
        <begin position="22"/>
        <end position="136"/>
    </location>
</feature>
<keyword evidence="4" id="KW-1185">Reference proteome</keyword>
<evidence type="ECO:0000313" key="3">
    <source>
        <dbReference type="EMBL" id="QCK86589.1"/>
    </source>
</evidence>
<organism evidence="3 4">
    <name type="scientific">Phreatobacter aquaticus</name>
    <dbReference type="NCBI Taxonomy" id="2570229"/>
    <lineage>
        <taxon>Bacteria</taxon>
        <taxon>Pseudomonadati</taxon>
        <taxon>Pseudomonadota</taxon>
        <taxon>Alphaproteobacteria</taxon>
        <taxon>Hyphomicrobiales</taxon>
        <taxon>Phreatobacteraceae</taxon>
        <taxon>Phreatobacter</taxon>
    </lineage>
</organism>
<gene>
    <name evidence="3" type="ORF">E8L99_12895</name>
</gene>
<evidence type="ECO:0008006" key="5">
    <source>
        <dbReference type="Google" id="ProtNLM"/>
    </source>
</evidence>
<protein>
    <recommendedName>
        <fullName evidence="5">DUF5330 domain-containing protein</fullName>
    </recommendedName>
</protein>
<dbReference type="EMBL" id="CP039865">
    <property type="protein sequence ID" value="QCK86589.1"/>
    <property type="molecule type" value="Genomic_DNA"/>
</dbReference>
<keyword evidence="2" id="KW-0732">Signal</keyword>
<evidence type="ECO:0000313" key="4">
    <source>
        <dbReference type="Proteomes" id="UP000298588"/>
    </source>
</evidence>
<dbReference type="AlphaFoldDB" id="A0A4D7QLR4"/>
<proteinExistence type="predicted"/>
<reference evidence="3 4" key="1">
    <citation type="submission" date="2019-04" db="EMBL/GenBank/DDBJ databases">
        <title>Phreatobacter aquaticus sp. nov.</title>
        <authorList>
            <person name="Choi A."/>
            <person name="Baek K."/>
        </authorList>
    </citation>
    <scope>NUCLEOTIDE SEQUENCE [LARGE SCALE GENOMIC DNA]</scope>
    <source>
        <strain evidence="3 4">NMCR1094</strain>
    </source>
</reference>
<evidence type="ECO:0000256" key="1">
    <source>
        <dbReference type="SAM" id="MobiDB-lite"/>
    </source>
</evidence>
<name>A0A4D7QLR4_9HYPH</name>
<evidence type="ECO:0000256" key="2">
    <source>
        <dbReference type="SAM" id="SignalP"/>
    </source>
</evidence>